<dbReference type="GO" id="GO:0020037">
    <property type="term" value="F:heme binding"/>
    <property type="evidence" value="ECO:0007669"/>
    <property type="project" value="TreeGrafter"/>
</dbReference>
<keyword evidence="3" id="KW-0813">Transport</keyword>
<dbReference type="AlphaFoldDB" id="A0AAE1YR93"/>
<keyword evidence="5 12" id="KW-0812">Transmembrane</keyword>
<evidence type="ECO:0000256" key="4">
    <source>
        <dbReference type="ARBA" id="ARBA00022617"/>
    </source>
</evidence>
<dbReference type="GO" id="GO:0016020">
    <property type="term" value="C:membrane"/>
    <property type="evidence" value="ECO:0007669"/>
    <property type="project" value="UniProtKB-SubCell"/>
</dbReference>
<dbReference type="Gene3D" id="1.20.120.1770">
    <property type="match status" value="1"/>
</dbReference>
<sequence length="251" mass="28350">MLSSQKLVAFALPVGLTVLKLVPSVGSSQERRTMESVVQSSNKYKITPQLLFEIKLHGFLLWAAVGFLMPVAILIKRMSIREVSGTRLRIIFYIHAITQVLAVLLATAGAVMSIKYFDNSFSNDHQRIGLAFYIVMWLQALTGILRPHRGSKGRTIWFVFHWLVGISVCLLGVINIYTGLQAYHERTSKNVRVWTIIFTLQISLILLFYILQEKWNYIQKQGAVLGNKPVQPTDQEMSPRCPEKAAASEPC</sequence>
<dbReference type="SMART" id="SM00665">
    <property type="entry name" value="B561"/>
    <property type="match status" value="1"/>
</dbReference>
<feature type="domain" description="Cytochrome b561" evidence="13">
    <location>
        <begin position="10"/>
        <end position="219"/>
    </location>
</feature>
<evidence type="ECO:0000313" key="15">
    <source>
        <dbReference type="Proteomes" id="UP001293254"/>
    </source>
</evidence>
<evidence type="ECO:0000256" key="10">
    <source>
        <dbReference type="ARBA" id="ARBA00023136"/>
    </source>
</evidence>
<keyword evidence="6" id="KW-0479">Metal-binding</keyword>
<evidence type="ECO:0000256" key="11">
    <source>
        <dbReference type="SAM" id="MobiDB-lite"/>
    </source>
</evidence>
<evidence type="ECO:0000256" key="5">
    <source>
        <dbReference type="ARBA" id="ARBA00022692"/>
    </source>
</evidence>
<comment type="cofactor">
    <cofactor evidence="1">
        <name>heme b</name>
        <dbReference type="ChEBI" id="CHEBI:60344"/>
    </cofactor>
</comment>
<accession>A0AAE1YR93</accession>
<dbReference type="EMBL" id="JACGWO010000002">
    <property type="protein sequence ID" value="KAK4434801.1"/>
    <property type="molecule type" value="Genomic_DNA"/>
</dbReference>
<dbReference type="GO" id="GO:0140575">
    <property type="term" value="F:transmembrane monodehydroascorbate reductase activity"/>
    <property type="evidence" value="ECO:0007669"/>
    <property type="project" value="InterPro"/>
</dbReference>
<keyword evidence="8 12" id="KW-1133">Transmembrane helix</keyword>
<keyword evidence="10 12" id="KW-0472">Membrane</keyword>
<feature type="transmembrane region" description="Helical" evidence="12">
    <location>
        <begin position="191"/>
        <end position="211"/>
    </location>
</feature>
<evidence type="ECO:0000259" key="13">
    <source>
        <dbReference type="PROSITE" id="PS50939"/>
    </source>
</evidence>
<dbReference type="Proteomes" id="UP001293254">
    <property type="component" value="Unassembled WGS sequence"/>
</dbReference>
<evidence type="ECO:0000256" key="2">
    <source>
        <dbReference type="ARBA" id="ARBA00004141"/>
    </source>
</evidence>
<comment type="caution">
    <text evidence="14">The sequence shown here is derived from an EMBL/GenBank/DDBJ whole genome shotgun (WGS) entry which is preliminary data.</text>
</comment>
<organism evidence="14 15">
    <name type="scientific">Sesamum alatum</name>
    <dbReference type="NCBI Taxonomy" id="300844"/>
    <lineage>
        <taxon>Eukaryota</taxon>
        <taxon>Viridiplantae</taxon>
        <taxon>Streptophyta</taxon>
        <taxon>Embryophyta</taxon>
        <taxon>Tracheophyta</taxon>
        <taxon>Spermatophyta</taxon>
        <taxon>Magnoliopsida</taxon>
        <taxon>eudicotyledons</taxon>
        <taxon>Gunneridae</taxon>
        <taxon>Pentapetalae</taxon>
        <taxon>asterids</taxon>
        <taxon>lamiids</taxon>
        <taxon>Lamiales</taxon>
        <taxon>Pedaliaceae</taxon>
        <taxon>Sesamum</taxon>
    </lineage>
</organism>
<reference evidence="14" key="2">
    <citation type="journal article" date="2024" name="Plant">
        <title>Genomic evolution and insights into agronomic trait innovations of Sesamum species.</title>
        <authorList>
            <person name="Miao H."/>
            <person name="Wang L."/>
            <person name="Qu L."/>
            <person name="Liu H."/>
            <person name="Sun Y."/>
            <person name="Le M."/>
            <person name="Wang Q."/>
            <person name="Wei S."/>
            <person name="Zheng Y."/>
            <person name="Lin W."/>
            <person name="Duan Y."/>
            <person name="Cao H."/>
            <person name="Xiong S."/>
            <person name="Wang X."/>
            <person name="Wei L."/>
            <person name="Li C."/>
            <person name="Ma Q."/>
            <person name="Ju M."/>
            <person name="Zhao R."/>
            <person name="Li G."/>
            <person name="Mu C."/>
            <person name="Tian Q."/>
            <person name="Mei H."/>
            <person name="Zhang T."/>
            <person name="Gao T."/>
            <person name="Zhang H."/>
        </authorList>
    </citation>
    <scope>NUCLEOTIDE SEQUENCE</scope>
    <source>
        <strain evidence="14">3651</strain>
    </source>
</reference>
<evidence type="ECO:0000256" key="6">
    <source>
        <dbReference type="ARBA" id="ARBA00022723"/>
    </source>
</evidence>
<feature type="region of interest" description="Disordered" evidence="11">
    <location>
        <begin position="229"/>
        <end position="251"/>
    </location>
</feature>
<evidence type="ECO:0000256" key="7">
    <source>
        <dbReference type="ARBA" id="ARBA00022982"/>
    </source>
</evidence>
<protein>
    <submittedName>
        <fullName evidence="14">Cytochrome domain-containing protein</fullName>
    </submittedName>
</protein>
<comment type="subcellular location">
    <subcellularLocation>
        <location evidence="2">Membrane</location>
        <topology evidence="2">Multi-pass membrane protein</topology>
    </subcellularLocation>
</comment>
<evidence type="ECO:0000256" key="3">
    <source>
        <dbReference type="ARBA" id="ARBA00022448"/>
    </source>
</evidence>
<evidence type="ECO:0000256" key="9">
    <source>
        <dbReference type="ARBA" id="ARBA00023004"/>
    </source>
</evidence>
<keyword evidence="15" id="KW-1185">Reference proteome</keyword>
<dbReference type="PANTHER" id="PTHR15422:SF24">
    <property type="entry name" value="DOMON RELATED DOMAIN-CONTAINING PROTEIN"/>
    <property type="match status" value="1"/>
</dbReference>
<keyword evidence="4" id="KW-0349">Heme</keyword>
<reference evidence="14" key="1">
    <citation type="submission" date="2020-06" db="EMBL/GenBank/DDBJ databases">
        <authorList>
            <person name="Li T."/>
            <person name="Hu X."/>
            <person name="Zhang T."/>
            <person name="Song X."/>
            <person name="Zhang H."/>
            <person name="Dai N."/>
            <person name="Sheng W."/>
            <person name="Hou X."/>
            <person name="Wei L."/>
        </authorList>
    </citation>
    <scope>NUCLEOTIDE SEQUENCE</scope>
    <source>
        <strain evidence="14">3651</strain>
        <tissue evidence="14">Leaf</tissue>
    </source>
</reference>
<feature type="transmembrane region" description="Helical" evidence="12">
    <location>
        <begin position="90"/>
        <end position="114"/>
    </location>
</feature>
<evidence type="ECO:0000256" key="1">
    <source>
        <dbReference type="ARBA" id="ARBA00001970"/>
    </source>
</evidence>
<proteinExistence type="predicted"/>
<evidence type="ECO:0000256" key="8">
    <source>
        <dbReference type="ARBA" id="ARBA00022989"/>
    </source>
</evidence>
<evidence type="ECO:0000313" key="14">
    <source>
        <dbReference type="EMBL" id="KAK4434801.1"/>
    </source>
</evidence>
<dbReference type="Pfam" id="PF03188">
    <property type="entry name" value="Cytochrom_B561"/>
    <property type="match status" value="1"/>
</dbReference>
<keyword evidence="9" id="KW-0408">Iron</keyword>
<dbReference type="InterPro" id="IPR045150">
    <property type="entry name" value="CYB561D1/2"/>
</dbReference>
<gene>
    <name evidence="14" type="ORF">Salat_0643000</name>
</gene>
<feature type="transmembrane region" description="Helical" evidence="12">
    <location>
        <begin position="59"/>
        <end position="78"/>
    </location>
</feature>
<feature type="transmembrane region" description="Helical" evidence="12">
    <location>
        <begin position="126"/>
        <end position="145"/>
    </location>
</feature>
<name>A0AAE1YR93_9LAMI</name>
<keyword evidence="7" id="KW-0249">Electron transport</keyword>
<dbReference type="CDD" id="cd08760">
    <property type="entry name" value="Cyt_b561_FRRS1_like"/>
    <property type="match status" value="1"/>
</dbReference>
<feature type="transmembrane region" description="Helical" evidence="12">
    <location>
        <begin position="157"/>
        <end position="179"/>
    </location>
</feature>
<dbReference type="PROSITE" id="PS50939">
    <property type="entry name" value="CYTOCHROME_B561"/>
    <property type="match status" value="1"/>
</dbReference>
<dbReference type="GO" id="GO:0046872">
    <property type="term" value="F:metal ion binding"/>
    <property type="evidence" value="ECO:0007669"/>
    <property type="project" value="UniProtKB-KW"/>
</dbReference>
<dbReference type="PANTHER" id="PTHR15422">
    <property type="entry name" value="OS05G0565100 PROTEIN"/>
    <property type="match status" value="1"/>
</dbReference>
<evidence type="ECO:0000256" key="12">
    <source>
        <dbReference type="SAM" id="Phobius"/>
    </source>
</evidence>
<dbReference type="InterPro" id="IPR006593">
    <property type="entry name" value="Cyt_b561/ferric_Rdtase_TM"/>
</dbReference>